<organism evidence="1 2">
    <name type="scientific">Chryseobacterium artocarpi</name>
    <dbReference type="NCBI Taxonomy" id="1414727"/>
    <lineage>
        <taxon>Bacteria</taxon>
        <taxon>Pseudomonadati</taxon>
        <taxon>Bacteroidota</taxon>
        <taxon>Flavobacteriia</taxon>
        <taxon>Flavobacteriales</taxon>
        <taxon>Weeksellaceae</taxon>
        <taxon>Chryseobacterium group</taxon>
        <taxon>Chryseobacterium</taxon>
    </lineage>
</organism>
<reference evidence="1 2" key="1">
    <citation type="submission" date="2016-07" db="EMBL/GenBank/DDBJ databases">
        <authorList>
            <person name="Jeong J.-J."/>
            <person name="Kim D.W."/>
            <person name="Sang M.K."/>
            <person name="Choi I.-G."/>
            <person name="Kim K.D."/>
        </authorList>
    </citation>
    <scope>NUCLEOTIDE SEQUENCE [LARGE SCALE GENOMIC DNA]</scope>
    <source>
        <strain evidence="1 2">UTM-3</strain>
    </source>
</reference>
<dbReference type="EMBL" id="MAYH01000001">
    <property type="protein sequence ID" value="OCA77423.1"/>
    <property type="molecule type" value="Genomic_DNA"/>
</dbReference>
<protein>
    <submittedName>
        <fullName evidence="1">Uncharacterized protein</fullName>
    </submittedName>
</protein>
<dbReference type="OrthoDB" id="1275194at2"/>
<evidence type="ECO:0000313" key="1">
    <source>
        <dbReference type="EMBL" id="OCA77423.1"/>
    </source>
</evidence>
<proteinExistence type="predicted"/>
<gene>
    <name evidence="1" type="ORF">BBI01_02925</name>
</gene>
<keyword evidence="2" id="KW-1185">Reference proteome</keyword>
<name>A0A1B9A0S5_9FLAO</name>
<sequence>MMISRQNLICKGSDLTEDVAKGLVEGELQTAHMFGQVVFKLYNYNGINLKTFAWTNNTLESFNSAIESNGYHWGENPEGDQPHNTGLVNSYPTGHALMDVSLEESKKWIDAESRTFKPEKCLIFEIL</sequence>
<dbReference type="RefSeq" id="WP_065393174.1">
    <property type="nucleotide sequence ID" value="NZ_MAYH01000001.1"/>
</dbReference>
<dbReference type="Proteomes" id="UP000092651">
    <property type="component" value="Unassembled WGS sequence"/>
</dbReference>
<comment type="caution">
    <text evidence="1">The sequence shown here is derived from an EMBL/GenBank/DDBJ whole genome shotgun (WGS) entry which is preliminary data.</text>
</comment>
<dbReference type="AlphaFoldDB" id="A0A1B9A0S5"/>
<evidence type="ECO:0000313" key="2">
    <source>
        <dbReference type="Proteomes" id="UP000092651"/>
    </source>
</evidence>
<accession>A0A1B9A0S5</accession>